<keyword evidence="4" id="KW-1185">Reference proteome</keyword>
<organism evidence="3 4">
    <name type="scientific">Chitinivibrio alkaliphilus ACht1</name>
    <dbReference type="NCBI Taxonomy" id="1313304"/>
    <lineage>
        <taxon>Bacteria</taxon>
        <taxon>Pseudomonadati</taxon>
        <taxon>Fibrobacterota</taxon>
        <taxon>Chitinivibrionia</taxon>
        <taxon>Chitinivibrionales</taxon>
        <taxon>Chitinivibrionaceae</taxon>
        <taxon>Chitinivibrio</taxon>
    </lineage>
</organism>
<sequence>MKKIVHLLFSLNTGGTENMVVDICNCQVEYAQVYLIIIHDSINQMVLSQLSDKVNLICLKEKPPTKIPFFVFGLWLRLFKLRPDILHLHNRMSLKLFPHFTKRFIKTIQFTFHTTGIAPGRDVLRVDSCFSISNAVRNELIGRTGIDSTVIYNGIAVGSIPCRNVRNAPEKTFKIVQVGRVDFSIKGQDILLKAVAQCIKKSSHQEVTVDFFGDGKDLDALQSLAHELNISEKVTCHGGVKKSQIYSKLNGYDLYVQPSRIEGFGLTIAEAMAAKVPVAVSNIEGPMEVVDGGKYGFVFETDNVDACADAIALCIENYNNGNIQETVERAYERVSTLFNIEETSKRYAEIGE</sequence>
<dbReference type="PANTHER" id="PTHR12526">
    <property type="entry name" value="GLYCOSYLTRANSFERASE"/>
    <property type="match status" value="1"/>
</dbReference>
<evidence type="ECO:0000313" key="3">
    <source>
        <dbReference type="EMBL" id="ERP31402.1"/>
    </source>
</evidence>
<dbReference type="CDD" id="cd03811">
    <property type="entry name" value="GT4_GT28_WabH-like"/>
    <property type="match status" value="1"/>
</dbReference>
<feature type="domain" description="Glycosyltransferase subfamily 4-like N-terminal" evidence="2">
    <location>
        <begin position="14"/>
        <end position="155"/>
    </location>
</feature>
<protein>
    <submittedName>
        <fullName evidence="3">GT1_WabH_like family glycosyltransferase</fullName>
    </submittedName>
</protein>
<keyword evidence="3" id="KW-0808">Transferase</keyword>
<dbReference type="SUPFAM" id="SSF53756">
    <property type="entry name" value="UDP-Glycosyltransferase/glycogen phosphorylase"/>
    <property type="match status" value="1"/>
</dbReference>
<dbReference type="EMBL" id="ASJR01000014">
    <property type="protein sequence ID" value="ERP31402.1"/>
    <property type="molecule type" value="Genomic_DNA"/>
</dbReference>
<dbReference type="OrthoDB" id="9792322at2"/>
<comment type="caution">
    <text evidence="3">The sequence shown here is derived from an EMBL/GenBank/DDBJ whole genome shotgun (WGS) entry which is preliminary data.</text>
</comment>
<evidence type="ECO:0000259" key="2">
    <source>
        <dbReference type="Pfam" id="PF13439"/>
    </source>
</evidence>
<accession>U7D8J2</accession>
<dbReference type="RefSeq" id="WP_022637187.1">
    <property type="nucleotide sequence ID" value="NZ_ASJR01000014.1"/>
</dbReference>
<dbReference type="Proteomes" id="UP000017148">
    <property type="component" value="Unassembled WGS sequence"/>
</dbReference>
<dbReference type="eggNOG" id="COG0438">
    <property type="taxonomic scope" value="Bacteria"/>
</dbReference>
<name>U7D8J2_9BACT</name>
<gene>
    <name evidence="3" type="ORF">CALK_1752</name>
</gene>
<dbReference type="PANTHER" id="PTHR12526:SF630">
    <property type="entry name" value="GLYCOSYLTRANSFERASE"/>
    <property type="match status" value="1"/>
</dbReference>
<dbReference type="GO" id="GO:0016757">
    <property type="term" value="F:glycosyltransferase activity"/>
    <property type="evidence" value="ECO:0007669"/>
    <property type="project" value="InterPro"/>
</dbReference>
<dbReference type="InterPro" id="IPR001296">
    <property type="entry name" value="Glyco_trans_1"/>
</dbReference>
<evidence type="ECO:0000313" key="4">
    <source>
        <dbReference type="Proteomes" id="UP000017148"/>
    </source>
</evidence>
<dbReference type="Pfam" id="PF00534">
    <property type="entry name" value="Glycos_transf_1"/>
    <property type="match status" value="1"/>
</dbReference>
<dbReference type="InterPro" id="IPR028098">
    <property type="entry name" value="Glyco_trans_4-like_N"/>
</dbReference>
<dbReference type="AlphaFoldDB" id="U7D8J2"/>
<dbReference type="Pfam" id="PF13439">
    <property type="entry name" value="Glyco_transf_4"/>
    <property type="match status" value="1"/>
</dbReference>
<reference evidence="3 4" key="1">
    <citation type="journal article" date="2013" name="Environ. Microbiol.">
        <title>Genome analysis of Chitinivibrio alkaliphilus gen. nov., sp. nov., a novel extremely haloalkaliphilic anaerobic chitinolytic bacterium from the candidate phylum Termite Group 3.</title>
        <authorList>
            <person name="Sorokin D.Y."/>
            <person name="Gumerov V.M."/>
            <person name="Rakitin A.L."/>
            <person name="Beletsky A.V."/>
            <person name="Damste J.S."/>
            <person name="Muyzer G."/>
            <person name="Mardanov A.V."/>
            <person name="Ravin N.V."/>
        </authorList>
    </citation>
    <scope>NUCLEOTIDE SEQUENCE [LARGE SCALE GENOMIC DNA]</scope>
    <source>
        <strain evidence="3 4">ACht1</strain>
    </source>
</reference>
<feature type="domain" description="Glycosyl transferase family 1" evidence="1">
    <location>
        <begin position="164"/>
        <end position="318"/>
    </location>
</feature>
<evidence type="ECO:0000259" key="1">
    <source>
        <dbReference type="Pfam" id="PF00534"/>
    </source>
</evidence>
<dbReference type="STRING" id="1313304.CALK_1752"/>
<proteinExistence type="predicted"/>
<dbReference type="Gene3D" id="3.40.50.2000">
    <property type="entry name" value="Glycogen Phosphorylase B"/>
    <property type="match status" value="2"/>
</dbReference>